<evidence type="ECO:0000256" key="11">
    <source>
        <dbReference type="ARBA" id="ARBA00067328"/>
    </source>
</evidence>
<keyword evidence="6" id="KW-0653">Protein transport</keyword>
<dbReference type="Proteomes" id="UP000770661">
    <property type="component" value="Unassembled WGS sequence"/>
</dbReference>
<evidence type="ECO:0000259" key="13">
    <source>
        <dbReference type="Pfam" id="PF08389"/>
    </source>
</evidence>
<dbReference type="InterPro" id="IPR016024">
    <property type="entry name" value="ARM-type_fold"/>
</dbReference>
<dbReference type="Pfam" id="PF08389">
    <property type="entry name" value="Xpo1"/>
    <property type="match status" value="1"/>
</dbReference>
<dbReference type="InterPro" id="IPR051345">
    <property type="entry name" value="Importin_beta-like_NTR"/>
</dbReference>
<evidence type="ECO:0000256" key="1">
    <source>
        <dbReference type="ARBA" id="ARBA00004259"/>
    </source>
</evidence>
<dbReference type="PANTHER" id="PTHR12363">
    <property type="entry name" value="TRANSPORTIN 3 AND IMPORTIN 13"/>
    <property type="match status" value="1"/>
</dbReference>
<dbReference type="SUPFAM" id="SSF48371">
    <property type="entry name" value="ARM repeat"/>
    <property type="match status" value="1"/>
</dbReference>
<dbReference type="PANTHER" id="PTHR12363:SF42">
    <property type="entry name" value="TRANSPORTIN-3"/>
    <property type="match status" value="1"/>
</dbReference>
<reference evidence="14" key="1">
    <citation type="submission" date="2020-07" db="EMBL/GenBank/DDBJ databases">
        <title>The High-quality genome of the commercially important snow crab, Chionoecetes opilio.</title>
        <authorList>
            <person name="Jeong J.-H."/>
            <person name="Ryu S."/>
        </authorList>
    </citation>
    <scope>NUCLEOTIDE SEQUENCE</scope>
    <source>
        <strain evidence="14">MADBK_172401_WGS</strain>
        <tissue evidence="14">Digestive gland</tissue>
    </source>
</reference>
<dbReference type="Pfam" id="PF24138">
    <property type="entry name" value="TPR_TNPO3_IPO13_2nd"/>
    <property type="match status" value="1"/>
</dbReference>
<dbReference type="Gene3D" id="1.25.10.10">
    <property type="entry name" value="Leucine-rich Repeat Variant"/>
    <property type="match status" value="1"/>
</dbReference>
<evidence type="ECO:0000256" key="7">
    <source>
        <dbReference type="ARBA" id="ARBA00022990"/>
    </source>
</evidence>
<gene>
    <name evidence="14" type="primary">Tnpo3_1</name>
    <name evidence="14" type="ORF">GWK47_038533</name>
</gene>
<evidence type="ECO:0000256" key="5">
    <source>
        <dbReference type="ARBA" id="ARBA00022553"/>
    </source>
</evidence>
<keyword evidence="4" id="KW-0963">Cytoplasm</keyword>
<dbReference type="InterPro" id="IPR013598">
    <property type="entry name" value="Exportin-1/Importin-b-like"/>
</dbReference>
<keyword evidence="8" id="KW-0539">Nucleus</keyword>
<dbReference type="AlphaFoldDB" id="A0A8J5CM24"/>
<dbReference type="GO" id="GO:0006606">
    <property type="term" value="P:protein import into nucleus"/>
    <property type="evidence" value="ECO:0007669"/>
    <property type="project" value="TreeGrafter"/>
</dbReference>
<dbReference type="Pfam" id="PF03810">
    <property type="entry name" value="IBN_N"/>
    <property type="match status" value="1"/>
</dbReference>
<comment type="caution">
    <text evidence="14">The sequence shown here is derived from an EMBL/GenBank/DDBJ whole genome shotgun (WGS) entry which is preliminary data.</text>
</comment>
<dbReference type="GO" id="GO:0005737">
    <property type="term" value="C:cytoplasm"/>
    <property type="evidence" value="ECO:0007669"/>
    <property type="project" value="UniProtKB-SubCell"/>
</dbReference>
<dbReference type="GO" id="GO:0005635">
    <property type="term" value="C:nuclear envelope"/>
    <property type="evidence" value="ECO:0007669"/>
    <property type="project" value="UniProtKB-SubCell"/>
</dbReference>
<dbReference type="InterPro" id="IPR058537">
    <property type="entry name" value="TPR_TNPO3_IPO13_4th"/>
</dbReference>
<evidence type="ECO:0000313" key="15">
    <source>
        <dbReference type="Proteomes" id="UP000770661"/>
    </source>
</evidence>
<accession>A0A8J5CM24</accession>
<evidence type="ECO:0000256" key="2">
    <source>
        <dbReference type="ARBA" id="ARBA00004496"/>
    </source>
</evidence>
<evidence type="ECO:0000256" key="3">
    <source>
        <dbReference type="ARBA" id="ARBA00022448"/>
    </source>
</evidence>
<comment type="function">
    <text evidence="9">Importin, which transports target proteins into the nucleus. Specifically mediates the nuclear import of splicing factor serine/arginine (SR) proteins, such as RBM4, SFRS1 and SFRS2, by recognizing phosphorylated SR domains. Also mediates the nuclear import of serine/arginine (SR) protein CPSF6, independently of CPSF6 phosphorylation. The nuclear import process is regulated by the small GTPase Ran that partitions between cytoplasm and nucleus in the predominantly GDP- and GTP-bound form, respectively. Importin associates with target cargo proteins in the cytoplasm, and the competitive binding of GTP-bound Ran induces the release of cargos in the nucleus.</text>
</comment>
<proteinExistence type="predicted"/>
<evidence type="ECO:0000256" key="10">
    <source>
        <dbReference type="ARBA" id="ARBA00063116"/>
    </source>
</evidence>
<dbReference type="OrthoDB" id="435593at2759"/>
<keyword evidence="7" id="KW-0007">Acetylation</keyword>
<dbReference type="InterPro" id="IPR011989">
    <property type="entry name" value="ARM-like"/>
</dbReference>
<name>A0A8J5CM24_CHIOP</name>
<keyword evidence="3" id="KW-0813">Transport</keyword>
<dbReference type="GO" id="GO:0031267">
    <property type="term" value="F:small GTPase binding"/>
    <property type="evidence" value="ECO:0007669"/>
    <property type="project" value="InterPro"/>
</dbReference>
<evidence type="ECO:0000256" key="8">
    <source>
        <dbReference type="ARBA" id="ARBA00023242"/>
    </source>
</evidence>
<dbReference type="Pfam" id="PF24139">
    <property type="entry name" value="TPR_TNPO3_IPO13_4th"/>
    <property type="match status" value="1"/>
</dbReference>
<evidence type="ECO:0000256" key="4">
    <source>
        <dbReference type="ARBA" id="ARBA00022490"/>
    </source>
</evidence>
<dbReference type="EMBL" id="JACEEZ010005601">
    <property type="protein sequence ID" value="KAG0725478.1"/>
    <property type="molecule type" value="Genomic_DNA"/>
</dbReference>
<comment type="subcellular location">
    <subcellularLocation>
        <location evidence="2">Cytoplasm</location>
    </subcellularLocation>
    <subcellularLocation>
        <location evidence="1">Nucleus envelope</location>
    </subcellularLocation>
</comment>
<feature type="domain" description="Exportin-1/Importin-beta-like" evidence="13">
    <location>
        <begin position="126"/>
        <end position="273"/>
    </location>
</feature>
<feature type="domain" description="Importin N-terminal" evidence="12">
    <location>
        <begin position="51"/>
        <end position="116"/>
    </location>
</feature>
<evidence type="ECO:0000256" key="9">
    <source>
        <dbReference type="ARBA" id="ARBA00060097"/>
    </source>
</evidence>
<evidence type="ECO:0000259" key="12">
    <source>
        <dbReference type="Pfam" id="PF03810"/>
    </source>
</evidence>
<keyword evidence="5" id="KW-0597">Phosphoprotein</keyword>
<organism evidence="14 15">
    <name type="scientific">Chionoecetes opilio</name>
    <name type="common">Atlantic snow crab</name>
    <name type="synonym">Cancer opilio</name>
    <dbReference type="NCBI Taxonomy" id="41210"/>
    <lineage>
        <taxon>Eukaryota</taxon>
        <taxon>Metazoa</taxon>
        <taxon>Ecdysozoa</taxon>
        <taxon>Arthropoda</taxon>
        <taxon>Crustacea</taxon>
        <taxon>Multicrustacea</taxon>
        <taxon>Malacostraca</taxon>
        <taxon>Eumalacostraca</taxon>
        <taxon>Eucarida</taxon>
        <taxon>Decapoda</taxon>
        <taxon>Pleocyemata</taxon>
        <taxon>Brachyura</taxon>
        <taxon>Eubrachyura</taxon>
        <taxon>Majoidea</taxon>
        <taxon>Majidae</taxon>
        <taxon>Chionoecetes</taxon>
    </lineage>
</organism>
<keyword evidence="15" id="KW-1185">Reference proteome</keyword>
<dbReference type="InterPro" id="IPR057941">
    <property type="entry name" value="TPR_TNPO3_IPO13_2nd"/>
</dbReference>
<evidence type="ECO:0000313" key="14">
    <source>
        <dbReference type="EMBL" id="KAG0725478.1"/>
    </source>
</evidence>
<sequence>MVMVHGVSVAAVGPASPRDYGKMEVDVSEVLAAIGTLYDAQVHDKHKHDQASRWLGQLQRSVQAWKVADQLLHLKHDGNSCFFAAQTLRTKIQLYFGELPVEAHASLRASMLEHMSHINEHTYQGIATQLCVALADLALHMAAWSDPIGDLITQFGPESSTPNLVPLLEVLIALPEELHSRQLRLGLNRRKHLDEYFHSQVPNITKILHLVVMSEGTSKESTHLKALRCLASWFNIHSQNWVLLLNTCLVDDILTVVGNPQVAPRLHEIATDCVCSAMIMLEAERIQPLAETLFAGVLQMGNAYHMAVALEDINAITNYARIFSELGETLVEVMVEQPGQGLGSLQVLHLLLTCIGHHDWEVAEITFNFWYKLSEVLYKKNCDNVNEQFKPYVERLIEALYRHCQMEPDHDSILAQQDDFYEFRERVQELIKDVVFICGSKLCFQQMAHVLLAPDVTKNWNLMEAALFIMQSVAKNLIPYQMRDLNIPSPSLHGREESEVVPPILEGVLGQPEDVHLQVAFTSVQLLAELNEWIACHPSFLPHVLQFLTQRLHNKHLATVAAKALDAICQSCRDHIEQHFDGLMQIIVSLDSFSISNEAVVGLLKGVASILGRLPRSRIQDDMRQLCLLQITSLRKLIEDNVPAEKNTKSDPVVWLDRLAAIFRNVNPTVQNGEKHPCQDVVMEVWPTLSLTFQKYSTDLRVMEHCCRCLRFAVRCVHQQSAPLLSPLVEQIVSLYVTHGHSCFLYLGSILVDEYASEAGCVGGLLAMLEAFTQPTFNLLTQPNGFRDHPDTVDDWFRLCARFLQRAPVPFLQCSALNTILECGIQACMLDHKEANSAVLKFFQDLVDAGRKHEERPDFETRRTLVLEIFKTHGEGLVGNLVTAAVFILPQYMHHDVAETFFQIMQYDRPKFCVWLEAKLKVLPTKNAGGVEAVSATELAEFHKAVTQAERTKEITRALVDFSRFFS</sequence>
<protein>
    <recommendedName>
        <fullName evidence="11">Transportin-3</fullName>
    </recommendedName>
</protein>
<comment type="subunit">
    <text evidence="10">Interacts with (GTP-bound) Ran. Interacts with (phosphorylated) SFRS1 and SFRS2; leading to their nuclear import. Interacts with NUP62. Interacts with RBM4. Interacts with CPSF6, promoting its nuclear import.</text>
</comment>
<dbReference type="InterPro" id="IPR001494">
    <property type="entry name" value="Importin-beta_N"/>
</dbReference>
<evidence type="ECO:0000256" key="6">
    <source>
        <dbReference type="ARBA" id="ARBA00022927"/>
    </source>
</evidence>
<dbReference type="Pfam" id="PF24140">
    <property type="entry name" value="TPR_TNPO3_IPO13_3rd"/>
    <property type="match status" value="1"/>
</dbReference>
<dbReference type="InterPro" id="IPR057942">
    <property type="entry name" value="TPR_TNPO3_IPO13_3rd"/>
</dbReference>
<dbReference type="FunFam" id="1.25.10.10:FF:000079">
    <property type="entry name" value="transportin-3 isoform X1"/>
    <property type="match status" value="1"/>
</dbReference>